<dbReference type="InterPro" id="IPR029016">
    <property type="entry name" value="GAF-like_dom_sf"/>
</dbReference>
<protein>
    <submittedName>
        <fullName evidence="2">Phosphohydrolase</fullName>
    </submittedName>
</protein>
<dbReference type="SMART" id="SM00471">
    <property type="entry name" value="HDc"/>
    <property type="match status" value="1"/>
</dbReference>
<gene>
    <name evidence="2" type="ORF">WH50_07860</name>
</gene>
<accession>A0ABX5M1L2</accession>
<keyword evidence="3" id="KW-1185">Reference proteome</keyword>
<dbReference type="RefSeq" id="WP_110186832.1">
    <property type="nucleotide sequence ID" value="NZ_CP177354.1"/>
</dbReference>
<dbReference type="Gene3D" id="3.30.450.40">
    <property type="match status" value="1"/>
</dbReference>
<feature type="domain" description="HD-GYP" evidence="1">
    <location>
        <begin position="311"/>
        <end position="524"/>
    </location>
</feature>
<dbReference type="SMART" id="SM00065">
    <property type="entry name" value="GAF"/>
    <property type="match status" value="1"/>
</dbReference>
<evidence type="ECO:0000313" key="2">
    <source>
        <dbReference type="EMBL" id="PXF31835.1"/>
    </source>
</evidence>
<dbReference type="InterPro" id="IPR037522">
    <property type="entry name" value="HD_GYP_dom"/>
</dbReference>
<dbReference type="SUPFAM" id="SSF109604">
    <property type="entry name" value="HD-domain/PDEase-like"/>
    <property type="match status" value="1"/>
</dbReference>
<sequence>MSQARTTHQDALRHMVDIGIRLSSERDTTKLLEDILQAARDLTNADGGTIYSITDNNQLKFETLINDSLNLYLGGVSGDSIPFPNIPIYHDDGNPNTNALVAVAAATGEIINIEDAYNCSEYDLSAARSMDQKNGYHTLSVLTIPMKNHEGLLNGVLQLINAQEGDKVVPFQPPAIEQVQTLTSMASVALNNRHLIDSMESLFQSLTRLIAKAIDEKSPYTGGHCRRVPELTMIFAEAVHNTEQGPLATFRMTDADRYELSIAGWLHDCGKIATPEYVMDKATKLQTLYDRISLVDAKLEIAKRDLEIRFLKQIYQAERSGDDELCQRLQSELEQQLISIEEDRCFLHKINIGSEFMAPEDQQRVRHIGKDMQVEIGGEVQNLLSDDEMYNLSIAKGTLTAEERKIVNRHMDITLEMLEALPFPKHLRRVPEYAGGHHEKMDGTGYPRGLTREQMSVPARIMAIADIFEALSASDRPYKNAKKISECLYIMGKLKLSNHIDPDLFDIFIDHKVYLSFAERFLKAEQIDDIDYSKIPGYIPPESRQ</sequence>
<evidence type="ECO:0000313" key="3">
    <source>
        <dbReference type="Proteomes" id="UP000248090"/>
    </source>
</evidence>
<dbReference type="Gene3D" id="1.10.3210.10">
    <property type="entry name" value="Hypothetical protein af1432"/>
    <property type="match status" value="2"/>
</dbReference>
<dbReference type="Pfam" id="PF01590">
    <property type="entry name" value="GAF"/>
    <property type="match status" value="1"/>
</dbReference>
<reference evidence="2 3" key="1">
    <citation type="submission" date="2015-03" db="EMBL/GenBank/DDBJ databases">
        <authorList>
            <person name="Krishnan R."/>
            <person name="Midha S."/>
            <person name="Patil P.B."/>
            <person name="Rameshkumar N."/>
        </authorList>
    </citation>
    <scope>NUCLEOTIDE SEQUENCE [LARGE SCALE GENOMIC DNA]</scope>
    <source>
        <strain evidence="2 3">L1E11</strain>
    </source>
</reference>
<dbReference type="CDD" id="cd00077">
    <property type="entry name" value="HDc"/>
    <property type="match status" value="1"/>
</dbReference>
<dbReference type="InterPro" id="IPR003607">
    <property type="entry name" value="HD/PDEase_dom"/>
</dbReference>
<dbReference type="Proteomes" id="UP000248090">
    <property type="component" value="Unassembled WGS sequence"/>
</dbReference>
<dbReference type="PANTHER" id="PTHR43155">
    <property type="entry name" value="CYCLIC DI-GMP PHOSPHODIESTERASE PA4108-RELATED"/>
    <property type="match status" value="1"/>
</dbReference>
<comment type="caution">
    <text evidence="2">The sequence shown here is derived from an EMBL/GenBank/DDBJ whole genome shotgun (WGS) entry which is preliminary data.</text>
</comment>
<dbReference type="PANTHER" id="PTHR43155:SF2">
    <property type="entry name" value="CYCLIC DI-GMP PHOSPHODIESTERASE PA4108"/>
    <property type="match status" value="1"/>
</dbReference>
<proteinExistence type="predicted"/>
<name>A0ABX5M1L2_9GAMM</name>
<dbReference type="Pfam" id="PF13487">
    <property type="entry name" value="HD_5"/>
    <property type="match status" value="1"/>
</dbReference>
<evidence type="ECO:0000259" key="1">
    <source>
        <dbReference type="PROSITE" id="PS51832"/>
    </source>
</evidence>
<dbReference type="InterPro" id="IPR003018">
    <property type="entry name" value="GAF"/>
</dbReference>
<organism evidence="2 3">
    <name type="scientific">Pokkaliibacter plantistimulans</name>
    <dbReference type="NCBI Taxonomy" id="1635171"/>
    <lineage>
        <taxon>Bacteria</taxon>
        <taxon>Pseudomonadati</taxon>
        <taxon>Pseudomonadota</taxon>
        <taxon>Gammaproteobacteria</taxon>
        <taxon>Oceanospirillales</taxon>
        <taxon>Balneatrichaceae</taxon>
        <taxon>Pokkaliibacter</taxon>
    </lineage>
</organism>
<dbReference type="SUPFAM" id="SSF55781">
    <property type="entry name" value="GAF domain-like"/>
    <property type="match status" value="1"/>
</dbReference>
<dbReference type="EMBL" id="LAPT01000032">
    <property type="protein sequence ID" value="PXF31835.1"/>
    <property type="molecule type" value="Genomic_DNA"/>
</dbReference>
<dbReference type="PROSITE" id="PS51832">
    <property type="entry name" value="HD_GYP"/>
    <property type="match status" value="1"/>
</dbReference>